<sequence>MQLKYAFVNMRLIYVIKAFLILFISSRYQGPLLEEAILNKTLEAGLTSPDFFQVLSWLCSQIKSLDGLEESISSSGDDVESVQLEVSGFLKELSCPYPTLLTGDIKERVKSRGDCLKLLLFLATELMALQIIKKKKKSEVDPLDAAYKEVKTICSALRLPEEPSSDVSAMLKTVEAKITDVLSEGNHSELKGKLLSAELNVEQLERLEKINAALCKEYECRRRLLIKRLDVTVQSFGWSDRAKSKTDEIARVYQPLRYSLSAKSTVSLAHVMAARKDLSRIIRTSSGKIREKTTCAINKVLMGRVPDRGGRPSEIDPPPPEMPPWQKRQNDGGRGGWRGGGGRGGGGFGRGGGGYNAGGRDFGKGGGGGYHSKGGYSNRGSYSDSYGGRGGQRWY</sequence>
<comment type="similarity">
    <text evidence="1">Belongs to the FAM98 family.</text>
</comment>
<protein>
    <submittedName>
        <fullName evidence="4">Family with sequence similarity 98 member B</fullName>
    </submittedName>
</protein>
<dbReference type="GeneTree" id="ENSGT00440000037341"/>
<name>A0A803JAD8_XENTR</name>
<dbReference type="Bgee" id="ENSXETG00000018061">
    <property type="expression patterns" value="Expressed in egg cell and 12 other cell types or tissues"/>
</dbReference>
<feature type="compositionally biased region" description="Low complexity" evidence="2">
    <location>
        <begin position="373"/>
        <end position="386"/>
    </location>
</feature>
<dbReference type="Pfam" id="PF10239">
    <property type="entry name" value="DUF2465"/>
    <property type="match status" value="1"/>
</dbReference>
<reference evidence="4" key="2">
    <citation type="submission" date="2021-03" db="UniProtKB">
        <authorList>
            <consortium name="Ensembl"/>
        </authorList>
    </citation>
    <scope>IDENTIFICATION</scope>
</reference>
<gene>
    <name evidence="4" type="primary">fam98b</name>
</gene>
<keyword evidence="3" id="KW-0812">Transmembrane</keyword>
<proteinExistence type="inferred from homology"/>
<feature type="compositionally biased region" description="Gly residues" evidence="2">
    <location>
        <begin position="332"/>
        <end position="357"/>
    </location>
</feature>
<evidence type="ECO:0000313" key="4">
    <source>
        <dbReference type="Ensembl" id="ENSXETP00000104857"/>
    </source>
</evidence>
<evidence type="ECO:0000256" key="1">
    <source>
        <dbReference type="ARBA" id="ARBA00007218"/>
    </source>
</evidence>
<evidence type="ECO:0000256" key="3">
    <source>
        <dbReference type="SAM" id="Phobius"/>
    </source>
</evidence>
<dbReference type="Xenbase" id="XB-GENE-5928439">
    <property type="gene designation" value="fam98b"/>
</dbReference>
<dbReference type="InParanoid" id="A0A803JAD8"/>
<reference evidence="4" key="1">
    <citation type="journal article" date="2010" name="Science">
        <title>The genome of the Western clawed frog Xenopus tropicalis.</title>
        <authorList>
            <person name="Hellsten U."/>
            <person name="Harland R.M."/>
            <person name="Gilchrist M.J."/>
            <person name="Hendrix D."/>
            <person name="Jurka J."/>
            <person name="Kapitonov V."/>
            <person name="Ovcharenko I."/>
            <person name="Putnam N.H."/>
            <person name="Shu S."/>
            <person name="Taher L."/>
            <person name="Blitz I.L."/>
            <person name="Blumberg B."/>
            <person name="Dichmann D.S."/>
            <person name="Dubchak I."/>
            <person name="Amaya E."/>
            <person name="Detter J.C."/>
            <person name="Fletcher R."/>
            <person name="Gerhard D.S."/>
            <person name="Goodstein D."/>
            <person name="Graves T."/>
            <person name="Grigoriev I.V."/>
            <person name="Grimwood J."/>
            <person name="Kawashima T."/>
            <person name="Lindquist E."/>
            <person name="Lucas S.M."/>
            <person name="Mead P.E."/>
            <person name="Mitros T."/>
            <person name="Ogino H."/>
            <person name="Ohta Y."/>
            <person name="Poliakov A.V."/>
            <person name="Pollet N."/>
            <person name="Robert J."/>
            <person name="Salamov A."/>
            <person name="Sater A.K."/>
            <person name="Schmutz J."/>
            <person name="Terry A."/>
            <person name="Vize P.D."/>
            <person name="Warren W.C."/>
            <person name="Wells D."/>
            <person name="Wills A."/>
            <person name="Wilson R.K."/>
            <person name="Zimmerman L.B."/>
            <person name="Zorn A.M."/>
            <person name="Grainger R."/>
            <person name="Grammer T."/>
            <person name="Khokha M.K."/>
            <person name="Richardson P.M."/>
            <person name="Rokhsar D.S."/>
        </authorList>
    </citation>
    <scope>NUCLEOTIDE SEQUENCE [LARGE SCALE GENOMIC DNA]</scope>
    <source>
        <strain evidence="4">Nigerian</strain>
    </source>
</reference>
<organism evidence="4">
    <name type="scientific">Xenopus tropicalis</name>
    <name type="common">Western clawed frog</name>
    <name type="synonym">Silurana tropicalis</name>
    <dbReference type="NCBI Taxonomy" id="8364"/>
    <lineage>
        <taxon>Eukaryota</taxon>
        <taxon>Metazoa</taxon>
        <taxon>Chordata</taxon>
        <taxon>Craniata</taxon>
        <taxon>Vertebrata</taxon>
        <taxon>Euteleostomi</taxon>
        <taxon>Amphibia</taxon>
        <taxon>Batrachia</taxon>
        <taxon>Anura</taxon>
        <taxon>Pipoidea</taxon>
        <taxon>Pipidae</taxon>
        <taxon>Xenopodinae</taxon>
        <taxon>Xenopus</taxon>
        <taxon>Silurana</taxon>
    </lineage>
</organism>
<feature type="compositionally biased region" description="Basic and acidic residues" evidence="2">
    <location>
        <begin position="305"/>
        <end position="314"/>
    </location>
</feature>
<evidence type="ECO:0000256" key="2">
    <source>
        <dbReference type="SAM" id="MobiDB-lite"/>
    </source>
</evidence>
<dbReference type="Ensembl" id="ENSXETT00000122959">
    <property type="protein sequence ID" value="ENSXETP00000104857"/>
    <property type="gene ID" value="ENSXETG00000018061"/>
</dbReference>
<keyword evidence="3" id="KW-0472">Membrane</keyword>
<dbReference type="FunCoup" id="A0A803JAD8">
    <property type="interactions" value="3802"/>
</dbReference>
<keyword evidence="3" id="KW-1133">Transmembrane helix</keyword>
<dbReference type="InterPro" id="IPR018797">
    <property type="entry name" value="FAM98"/>
</dbReference>
<dbReference type="PANTHER" id="PTHR31353">
    <property type="entry name" value="FAM98"/>
    <property type="match status" value="1"/>
</dbReference>
<accession>A0A803JAD8</accession>
<feature type="region of interest" description="Disordered" evidence="2">
    <location>
        <begin position="303"/>
        <end position="395"/>
    </location>
</feature>
<dbReference type="PANTHER" id="PTHR31353:SF11">
    <property type="entry name" value="PROTEIN FAM98B"/>
    <property type="match status" value="1"/>
</dbReference>
<feature type="transmembrane region" description="Helical" evidence="3">
    <location>
        <begin position="6"/>
        <end position="24"/>
    </location>
</feature>
<dbReference type="AlphaFoldDB" id="A0A803JAD8"/>